<keyword evidence="2" id="KW-0732">Signal</keyword>
<accession>A0AAJ0CMU9</accession>
<evidence type="ECO:0000256" key="2">
    <source>
        <dbReference type="SAM" id="SignalP"/>
    </source>
</evidence>
<feature type="active site" description="Proton acceptor" evidence="1">
    <location>
        <position position="186"/>
    </location>
</feature>
<dbReference type="InterPro" id="IPR013320">
    <property type="entry name" value="ConA-like_dom_sf"/>
</dbReference>
<dbReference type="CDD" id="cd13426">
    <property type="entry name" value="Peptidase_G1"/>
    <property type="match status" value="1"/>
</dbReference>
<dbReference type="GO" id="GO:0070007">
    <property type="term" value="F:glutamic-type endopeptidase activity"/>
    <property type="evidence" value="ECO:0007669"/>
    <property type="project" value="InterPro"/>
</dbReference>
<evidence type="ECO:0000313" key="4">
    <source>
        <dbReference type="Proteomes" id="UP001251528"/>
    </source>
</evidence>
<dbReference type="Gene3D" id="2.60.120.700">
    <property type="entry name" value="Peptidase G1"/>
    <property type="match status" value="1"/>
</dbReference>
<dbReference type="InterPro" id="IPR038656">
    <property type="entry name" value="Peptidase_G1_sf"/>
</dbReference>
<protein>
    <recommendedName>
        <fullName evidence="5">Concanavalin A-like lectin/glucanase</fullName>
    </recommendedName>
</protein>
<dbReference type="Proteomes" id="UP001251528">
    <property type="component" value="Unassembled WGS sequence"/>
</dbReference>
<feature type="chain" id="PRO_5042480541" description="Concanavalin A-like lectin/glucanase" evidence="2">
    <location>
        <begin position="27"/>
        <end position="249"/>
    </location>
</feature>
<dbReference type="GO" id="GO:0006508">
    <property type="term" value="P:proteolysis"/>
    <property type="evidence" value="ECO:0007669"/>
    <property type="project" value="InterPro"/>
</dbReference>
<comment type="caution">
    <text evidence="3">The sequence shown here is derived from an EMBL/GenBank/DDBJ whole genome shotgun (WGS) entry which is preliminary data.</text>
</comment>
<evidence type="ECO:0000256" key="1">
    <source>
        <dbReference type="PIRSR" id="PIRSR600250-50"/>
    </source>
</evidence>
<keyword evidence="4" id="KW-1185">Reference proteome</keyword>
<feature type="signal peptide" evidence="2">
    <location>
        <begin position="1"/>
        <end position="26"/>
    </location>
</feature>
<dbReference type="SUPFAM" id="SSF49899">
    <property type="entry name" value="Concanavalin A-like lectins/glucanases"/>
    <property type="match status" value="1"/>
</dbReference>
<dbReference type="Pfam" id="PF01828">
    <property type="entry name" value="Peptidase_A4"/>
    <property type="match status" value="1"/>
</dbReference>
<dbReference type="EMBL" id="JASWJB010000115">
    <property type="protein sequence ID" value="KAK2596619.1"/>
    <property type="molecule type" value="Genomic_DNA"/>
</dbReference>
<sequence length="249" mass="27184">MHVSIAAKTWALLLVVSAKALPNARAIVPSERIAETLHARDFSSSNWCGMVKNVSATSVVSTWKVPSVSVPQGKSVSDQYWFYQWVGIDGDTRQCEALLQGGTGQTITNGVIKSFFWYQFPPDMVYSSIVYDPPVTIGDTVRVTAVANSATSGTIYFENISTGGYQYYHVNSTTPLCYTTVEWIAEDPGDHAPFPDFSNFDFTQSSAKMSNGQAVDASASEQWFLDQPNAKCHARLASGSTVSIFQGYP</sequence>
<evidence type="ECO:0000313" key="3">
    <source>
        <dbReference type="EMBL" id="KAK2596619.1"/>
    </source>
</evidence>
<dbReference type="PANTHER" id="PTHR37536">
    <property type="entry name" value="PUTATIVE (AFU_ORTHOLOGUE AFUA_3G02970)-RELATED"/>
    <property type="match status" value="1"/>
</dbReference>
<dbReference type="AlphaFoldDB" id="A0AAJ0CMU9"/>
<name>A0AAJ0CMU9_9HYPO</name>
<evidence type="ECO:0008006" key="5">
    <source>
        <dbReference type="Google" id="ProtNLM"/>
    </source>
</evidence>
<organism evidence="3 4">
    <name type="scientific">Conoideocrella luteorostrata</name>
    <dbReference type="NCBI Taxonomy" id="1105319"/>
    <lineage>
        <taxon>Eukaryota</taxon>
        <taxon>Fungi</taxon>
        <taxon>Dikarya</taxon>
        <taxon>Ascomycota</taxon>
        <taxon>Pezizomycotina</taxon>
        <taxon>Sordariomycetes</taxon>
        <taxon>Hypocreomycetidae</taxon>
        <taxon>Hypocreales</taxon>
        <taxon>Clavicipitaceae</taxon>
        <taxon>Conoideocrella</taxon>
    </lineage>
</organism>
<reference evidence="3" key="1">
    <citation type="submission" date="2023-06" db="EMBL/GenBank/DDBJ databases">
        <title>Conoideocrella luteorostrata (Hypocreales: Clavicipitaceae), a potential biocontrol fungus for elongate hemlock scale in United States Christmas tree production areas.</title>
        <authorList>
            <person name="Barrett H."/>
            <person name="Lovett B."/>
            <person name="Macias A.M."/>
            <person name="Stajich J.E."/>
            <person name="Kasson M.T."/>
        </authorList>
    </citation>
    <scope>NUCLEOTIDE SEQUENCE</scope>
    <source>
        <strain evidence="3">ARSEF 14590</strain>
    </source>
</reference>
<gene>
    <name evidence="3" type="ORF">QQS21_006295</name>
</gene>
<dbReference type="InterPro" id="IPR000250">
    <property type="entry name" value="Peptidase_G1"/>
</dbReference>
<proteinExistence type="predicted"/>
<dbReference type="PANTHER" id="PTHR37536:SF1">
    <property type="entry name" value="ASPERGILLOPEPSIN, PUTAITVE (AFU_ORTHOLOGUE AFUA_7G01200)"/>
    <property type="match status" value="1"/>
</dbReference>